<keyword evidence="1" id="KW-0472">Membrane</keyword>
<organism evidence="2 3">
    <name type="scientific">Mucilaginibacter corticis</name>
    <dbReference type="NCBI Taxonomy" id="2597670"/>
    <lineage>
        <taxon>Bacteria</taxon>
        <taxon>Pseudomonadati</taxon>
        <taxon>Bacteroidota</taxon>
        <taxon>Sphingobacteriia</taxon>
        <taxon>Sphingobacteriales</taxon>
        <taxon>Sphingobacteriaceae</taxon>
        <taxon>Mucilaginibacter</taxon>
    </lineage>
</organism>
<evidence type="ECO:0000256" key="1">
    <source>
        <dbReference type="SAM" id="Phobius"/>
    </source>
</evidence>
<proteinExistence type="predicted"/>
<evidence type="ECO:0008006" key="4">
    <source>
        <dbReference type="Google" id="ProtNLM"/>
    </source>
</evidence>
<keyword evidence="1" id="KW-1133">Transmembrane helix</keyword>
<comment type="caution">
    <text evidence="2">The sequence shown here is derived from an EMBL/GenBank/DDBJ whole genome shotgun (WGS) entry which is preliminary data.</text>
</comment>
<dbReference type="AlphaFoldDB" id="A0A556M8U6"/>
<protein>
    <recommendedName>
        <fullName evidence="4">YtxH domain-containing protein</fullName>
    </recommendedName>
</protein>
<keyword evidence="1" id="KW-0812">Transmembrane</keyword>
<keyword evidence="3" id="KW-1185">Reference proteome</keyword>
<evidence type="ECO:0000313" key="2">
    <source>
        <dbReference type="EMBL" id="TSJ36344.1"/>
    </source>
</evidence>
<accession>A0A556M8U6</accession>
<gene>
    <name evidence="2" type="ORF">FO440_22835</name>
</gene>
<name>A0A556M8U6_9SPHI</name>
<dbReference type="RefSeq" id="WP_144250635.1">
    <property type="nucleotide sequence ID" value="NZ_VLPK01000007.1"/>
</dbReference>
<dbReference type="EMBL" id="VLPK01000007">
    <property type="protein sequence ID" value="TSJ36344.1"/>
    <property type="molecule type" value="Genomic_DNA"/>
</dbReference>
<dbReference type="Proteomes" id="UP000318733">
    <property type="component" value="Unassembled WGS sequence"/>
</dbReference>
<sequence>MKNPLEKNDHKILIAGVIIGAVAAGAAAYLLLTEDGAELRKQLSAQLEKFLGRDAQEDEAIANEGK</sequence>
<evidence type="ECO:0000313" key="3">
    <source>
        <dbReference type="Proteomes" id="UP000318733"/>
    </source>
</evidence>
<reference evidence="2 3" key="1">
    <citation type="submission" date="2019-07" db="EMBL/GenBank/DDBJ databases">
        <authorList>
            <person name="Huq M.A."/>
        </authorList>
    </citation>
    <scope>NUCLEOTIDE SEQUENCE [LARGE SCALE GENOMIC DNA]</scope>
    <source>
        <strain evidence="2 3">MAH-19</strain>
    </source>
</reference>
<feature type="transmembrane region" description="Helical" evidence="1">
    <location>
        <begin position="12"/>
        <end position="32"/>
    </location>
</feature>